<sequence>MRRKICKEAPYQFIFNHQKPFCVTHNFTLIENGTMAYKKDIQEPNIETKDEVKKGSENRRSKSNILPALLLEKPLLRNYYGSKCVRRAWDVYYDEYYKFCSTNSKP</sequence>
<evidence type="ECO:0000313" key="2">
    <source>
        <dbReference type="Proteomes" id="UP000834106"/>
    </source>
</evidence>
<accession>A0AAD1YUX2</accession>
<name>A0AAD1YUX2_9LAMI</name>
<keyword evidence="2" id="KW-1185">Reference proteome</keyword>
<dbReference type="Proteomes" id="UP000834106">
    <property type="component" value="Chromosome 3"/>
</dbReference>
<dbReference type="AlphaFoldDB" id="A0AAD1YUX2"/>
<evidence type="ECO:0000313" key="1">
    <source>
        <dbReference type="EMBL" id="CAI9757921.1"/>
    </source>
</evidence>
<dbReference type="EMBL" id="OU503038">
    <property type="protein sequence ID" value="CAI9757921.1"/>
    <property type="molecule type" value="Genomic_DNA"/>
</dbReference>
<proteinExistence type="predicted"/>
<protein>
    <submittedName>
        <fullName evidence="1">Uncharacterized protein</fullName>
    </submittedName>
</protein>
<gene>
    <name evidence="1" type="ORF">FPE_LOCUS5351</name>
</gene>
<organism evidence="1 2">
    <name type="scientific">Fraxinus pennsylvanica</name>
    <dbReference type="NCBI Taxonomy" id="56036"/>
    <lineage>
        <taxon>Eukaryota</taxon>
        <taxon>Viridiplantae</taxon>
        <taxon>Streptophyta</taxon>
        <taxon>Embryophyta</taxon>
        <taxon>Tracheophyta</taxon>
        <taxon>Spermatophyta</taxon>
        <taxon>Magnoliopsida</taxon>
        <taxon>eudicotyledons</taxon>
        <taxon>Gunneridae</taxon>
        <taxon>Pentapetalae</taxon>
        <taxon>asterids</taxon>
        <taxon>lamiids</taxon>
        <taxon>Lamiales</taxon>
        <taxon>Oleaceae</taxon>
        <taxon>Oleeae</taxon>
        <taxon>Fraxinus</taxon>
    </lineage>
</organism>
<reference evidence="1" key="1">
    <citation type="submission" date="2023-05" db="EMBL/GenBank/DDBJ databases">
        <authorList>
            <person name="Huff M."/>
        </authorList>
    </citation>
    <scope>NUCLEOTIDE SEQUENCE</scope>
</reference>